<evidence type="ECO:0000256" key="5">
    <source>
        <dbReference type="PIRSR" id="PIRSR604808-1"/>
    </source>
</evidence>
<feature type="binding site" evidence="6">
    <location>
        <position position="169"/>
    </location>
    <ligand>
        <name>Mg(2+)</name>
        <dbReference type="ChEBI" id="CHEBI:18420"/>
        <label>1</label>
    </ligand>
</feature>
<feature type="binding site" evidence="6">
    <location>
        <position position="267"/>
    </location>
    <ligand>
        <name>Mg(2+)</name>
        <dbReference type="ChEBI" id="CHEBI:18420"/>
        <label>1</label>
    </ligand>
</feature>
<evidence type="ECO:0000256" key="3">
    <source>
        <dbReference type="ARBA" id="ARBA00022801"/>
    </source>
</evidence>
<dbReference type="CDD" id="cd09086">
    <property type="entry name" value="ExoIII-like_AP-endo"/>
    <property type="match status" value="1"/>
</dbReference>
<evidence type="ECO:0000256" key="1">
    <source>
        <dbReference type="ARBA" id="ARBA00007092"/>
    </source>
</evidence>
<keyword evidence="3 9" id="KW-0378">Hydrolase</keyword>
<name>A0A7X5TTR7_9MICO</name>
<evidence type="ECO:0000313" key="10">
    <source>
        <dbReference type="Proteomes" id="UP000541033"/>
    </source>
</evidence>
<evidence type="ECO:0000256" key="4">
    <source>
        <dbReference type="ARBA" id="ARBA00022842"/>
    </source>
</evidence>
<feature type="site" description="Interaction with DNA substrate" evidence="7">
    <location>
        <position position="268"/>
    </location>
</feature>
<organism evidence="9 10">
    <name type="scientific">Lysinibacter cavernae</name>
    <dbReference type="NCBI Taxonomy" id="1640652"/>
    <lineage>
        <taxon>Bacteria</taxon>
        <taxon>Bacillati</taxon>
        <taxon>Actinomycetota</taxon>
        <taxon>Actinomycetes</taxon>
        <taxon>Micrococcales</taxon>
        <taxon>Microbacteriaceae</taxon>
        <taxon>Lysinibacter</taxon>
    </lineage>
</organism>
<reference evidence="9 10" key="1">
    <citation type="submission" date="2020-02" db="EMBL/GenBank/DDBJ databases">
        <title>Sequencing the genomes of 1000 actinobacteria strains.</title>
        <authorList>
            <person name="Klenk H.-P."/>
        </authorList>
    </citation>
    <scope>NUCLEOTIDE SEQUENCE [LARGE SCALE GENOMIC DNA]</scope>
    <source>
        <strain evidence="9 10">DSM 27960</strain>
    </source>
</reference>
<feature type="domain" description="Endonuclease/exonuclease/phosphatase" evidence="8">
    <location>
        <begin position="4"/>
        <end position="268"/>
    </location>
</feature>
<protein>
    <submittedName>
        <fullName evidence="9">Exodeoxyribonuclease-3</fullName>
        <ecNumber evidence="9">3.1.11.2</ecNumber>
    </submittedName>
</protein>
<dbReference type="PANTHER" id="PTHR43250:SF2">
    <property type="entry name" value="EXODEOXYRIBONUCLEASE III"/>
    <property type="match status" value="1"/>
</dbReference>
<comment type="cofactor">
    <cofactor evidence="6">
        <name>Mg(2+)</name>
        <dbReference type="ChEBI" id="CHEBI:18420"/>
    </cofactor>
    <cofactor evidence="6">
        <name>Mn(2+)</name>
        <dbReference type="ChEBI" id="CHEBI:29035"/>
    </cofactor>
    <text evidence="6">Probably binds two magnesium or manganese ions per subunit.</text>
</comment>
<feature type="active site" evidence="5">
    <location>
        <position position="126"/>
    </location>
</feature>
<dbReference type="NCBIfam" id="TIGR00633">
    <property type="entry name" value="xth"/>
    <property type="match status" value="1"/>
</dbReference>
<keyword evidence="10" id="KW-1185">Reference proteome</keyword>
<feature type="binding site" evidence="6">
    <location>
        <position position="171"/>
    </location>
    <ligand>
        <name>Mg(2+)</name>
        <dbReference type="ChEBI" id="CHEBI:18420"/>
        <label>1</label>
    </ligand>
</feature>
<feature type="binding site" evidence="6">
    <location>
        <position position="7"/>
    </location>
    <ligand>
        <name>Mg(2+)</name>
        <dbReference type="ChEBI" id="CHEBI:18420"/>
        <label>1</label>
    </ligand>
</feature>
<dbReference type="InterPro" id="IPR004808">
    <property type="entry name" value="AP_endonuc_1"/>
</dbReference>
<evidence type="ECO:0000259" key="8">
    <source>
        <dbReference type="Pfam" id="PF03372"/>
    </source>
</evidence>
<comment type="similarity">
    <text evidence="1">Belongs to the DNA repair enzymes AP/ExoA family.</text>
</comment>
<dbReference type="InterPro" id="IPR005135">
    <property type="entry name" value="Endo/exonuclease/phosphatase"/>
</dbReference>
<dbReference type="Proteomes" id="UP000541033">
    <property type="component" value="Unassembled WGS sequence"/>
</dbReference>
<feature type="binding site" evidence="6">
    <location>
        <position position="268"/>
    </location>
    <ligand>
        <name>Mg(2+)</name>
        <dbReference type="ChEBI" id="CHEBI:18420"/>
        <label>1</label>
    </ligand>
</feature>
<sequence>MRIATWNVNSVRARVDRIVDWLVREDVDVLGMQEIKCRPDQFPRAQFEAAGYHLEIHGLNQWNGVAFASKHEMTDVTTTFEGMPGFGEPVQPTLDGSGPAVDANNIPLEARAMGVTVDGLRLWSLYVPNGRSLDHAHYAYKLEWLKALRTNTERWLTENPQLRLALMGDWNIAPTDADMGDPSFTPGVSTHVSVPEREMFASFEGLVGDAVRPFAPEGFTFWDYKQLRFPRDEGMRIDFIMASEAFRDQVVDAHIDRNERKGDAPSDHVPVVVDLDLTLSDEEYEDDDMPMIFG</sequence>
<feature type="site" description="Transition state stabilizer" evidence="7">
    <location>
        <position position="171"/>
    </location>
</feature>
<dbReference type="GO" id="GO:0006281">
    <property type="term" value="P:DNA repair"/>
    <property type="evidence" value="ECO:0007669"/>
    <property type="project" value="InterPro"/>
</dbReference>
<dbReference type="GO" id="GO:0046872">
    <property type="term" value="F:metal ion binding"/>
    <property type="evidence" value="ECO:0007669"/>
    <property type="project" value="UniProtKB-KW"/>
</dbReference>
<keyword evidence="2 6" id="KW-0479">Metal-binding</keyword>
<dbReference type="InterPro" id="IPR036691">
    <property type="entry name" value="Endo/exonu/phosph_ase_sf"/>
</dbReference>
<gene>
    <name evidence="9" type="ORF">FHX76_002386</name>
</gene>
<evidence type="ECO:0000313" key="9">
    <source>
        <dbReference type="EMBL" id="NIH54490.1"/>
    </source>
</evidence>
<dbReference type="PANTHER" id="PTHR43250">
    <property type="entry name" value="EXODEOXYRIBONUCLEASE III"/>
    <property type="match status" value="1"/>
</dbReference>
<evidence type="ECO:0000256" key="7">
    <source>
        <dbReference type="PIRSR" id="PIRSR604808-3"/>
    </source>
</evidence>
<feature type="active site" description="Proton donor/acceptor" evidence="5">
    <location>
        <position position="169"/>
    </location>
</feature>
<keyword evidence="6" id="KW-0464">Manganese</keyword>
<feature type="active site" description="Proton acceptor" evidence="5">
    <location>
        <position position="268"/>
    </location>
</feature>
<feature type="binding site" evidence="6">
    <location>
        <position position="34"/>
    </location>
    <ligand>
        <name>Mg(2+)</name>
        <dbReference type="ChEBI" id="CHEBI:18420"/>
        <label>1</label>
    </ligand>
</feature>
<dbReference type="EMBL" id="JAAMOX010000002">
    <property type="protein sequence ID" value="NIH54490.1"/>
    <property type="molecule type" value="Genomic_DNA"/>
</dbReference>
<accession>A0A7X5TTR7</accession>
<dbReference type="RefSeq" id="WP_167150863.1">
    <property type="nucleotide sequence ID" value="NZ_JAAMOX010000002.1"/>
</dbReference>
<dbReference type="InterPro" id="IPR037493">
    <property type="entry name" value="ExoIII-like"/>
</dbReference>
<evidence type="ECO:0000256" key="2">
    <source>
        <dbReference type="ARBA" id="ARBA00022723"/>
    </source>
</evidence>
<dbReference type="SUPFAM" id="SSF56219">
    <property type="entry name" value="DNase I-like"/>
    <property type="match status" value="1"/>
</dbReference>
<keyword evidence="4 6" id="KW-0460">Magnesium</keyword>
<dbReference type="EC" id="3.1.11.2" evidence="9"/>
<dbReference type="GO" id="GO:0008311">
    <property type="term" value="F:double-stranded DNA 3'-5' DNA exonuclease activity"/>
    <property type="evidence" value="ECO:0007669"/>
    <property type="project" value="UniProtKB-EC"/>
</dbReference>
<dbReference type="Gene3D" id="3.60.10.10">
    <property type="entry name" value="Endonuclease/exonuclease/phosphatase"/>
    <property type="match status" value="1"/>
</dbReference>
<evidence type="ECO:0000256" key="6">
    <source>
        <dbReference type="PIRSR" id="PIRSR604808-2"/>
    </source>
</evidence>
<proteinExistence type="inferred from homology"/>
<dbReference type="PROSITE" id="PS51435">
    <property type="entry name" value="AP_NUCLEASE_F1_4"/>
    <property type="match status" value="1"/>
</dbReference>
<feature type="site" description="Important for catalytic activity" evidence="7">
    <location>
        <position position="238"/>
    </location>
</feature>
<dbReference type="Pfam" id="PF03372">
    <property type="entry name" value="Exo_endo_phos"/>
    <property type="match status" value="1"/>
</dbReference>
<dbReference type="AlphaFoldDB" id="A0A7X5TTR7"/>
<comment type="caution">
    <text evidence="9">The sequence shown here is derived from an EMBL/GenBank/DDBJ whole genome shotgun (WGS) entry which is preliminary data.</text>
</comment>